<accession>A0ABW5L8R8</accession>
<evidence type="ECO:0000313" key="1">
    <source>
        <dbReference type="EMBL" id="MFD2556287.1"/>
    </source>
</evidence>
<proteinExistence type="predicted"/>
<reference evidence="2" key="1">
    <citation type="journal article" date="2019" name="Int. J. Syst. Evol. Microbiol.">
        <title>The Global Catalogue of Microorganisms (GCM) 10K type strain sequencing project: providing services to taxonomists for standard genome sequencing and annotation.</title>
        <authorList>
            <consortium name="The Broad Institute Genomics Platform"/>
            <consortium name="The Broad Institute Genome Sequencing Center for Infectious Disease"/>
            <person name="Wu L."/>
            <person name="Ma J."/>
        </authorList>
    </citation>
    <scope>NUCLEOTIDE SEQUENCE [LARGE SCALE GENOMIC DNA]</scope>
    <source>
        <strain evidence="2">KCTC 52298</strain>
    </source>
</reference>
<dbReference type="RefSeq" id="WP_210352646.1">
    <property type="nucleotide sequence ID" value="NZ_JAEQMU010000001.1"/>
</dbReference>
<organism evidence="1 2">
    <name type="scientific">Sphingobacterium tabacisoli</name>
    <dbReference type="NCBI Taxonomy" id="2044855"/>
    <lineage>
        <taxon>Bacteria</taxon>
        <taxon>Pseudomonadati</taxon>
        <taxon>Bacteroidota</taxon>
        <taxon>Sphingobacteriia</taxon>
        <taxon>Sphingobacteriales</taxon>
        <taxon>Sphingobacteriaceae</taxon>
        <taxon>Sphingobacterium</taxon>
    </lineage>
</organism>
<name>A0ABW5L8R8_9SPHI</name>
<protein>
    <recommendedName>
        <fullName evidence="3">MAE-28990/MAE-18760-like HEPN domain-containing protein</fullName>
    </recommendedName>
</protein>
<evidence type="ECO:0008006" key="3">
    <source>
        <dbReference type="Google" id="ProtNLM"/>
    </source>
</evidence>
<gene>
    <name evidence="1" type="ORF">ACFSQW_17970</name>
</gene>
<evidence type="ECO:0000313" key="2">
    <source>
        <dbReference type="Proteomes" id="UP001597440"/>
    </source>
</evidence>
<keyword evidence="2" id="KW-1185">Reference proteome</keyword>
<dbReference type="Proteomes" id="UP001597440">
    <property type="component" value="Unassembled WGS sequence"/>
</dbReference>
<comment type="caution">
    <text evidence="1">The sequence shown here is derived from an EMBL/GenBank/DDBJ whole genome shotgun (WGS) entry which is preliminary data.</text>
</comment>
<dbReference type="EMBL" id="JBHULD010000018">
    <property type="protein sequence ID" value="MFD2556287.1"/>
    <property type="molecule type" value="Genomic_DNA"/>
</dbReference>
<sequence>MEDLLANTESVLKKYISCKKTAQDNKEYIPSKSRTTKVTPELFQKKFLPIAAQIWAYRDLLHAIMRKAAIDVVVEDIETYYSNILPGHFEDLSSEGENFMLFAIAAKNRDRVVSISKGNFLAFCGDSKTNRISLYEYRETRSSDNFRTLYERRKRFREHALHLTDDHIDKFNFEEMIPYIERFINNELESIISRGEKANDSYAKKR</sequence>